<dbReference type="EMBL" id="DXCL01000020">
    <property type="protein sequence ID" value="HIZ03270.1"/>
    <property type="molecule type" value="Genomic_DNA"/>
</dbReference>
<comment type="caution">
    <text evidence="2">The sequence shown here is derived from an EMBL/GenBank/DDBJ whole genome shotgun (WGS) entry which is preliminary data.</text>
</comment>
<name>A0A9D2IC23_9FIRM</name>
<dbReference type="GO" id="GO:0004622">
    <property type="term" value="F:phosphatidylcholine lysophospholipase activity"/>
    <property type="evidence" value="ECO:0007669"/>
    <property type="project" value="TreeGrafter"/>
</dbReference>
<sequence>MKILFIGDSITDAGRDRSVPSDLGDGYVSLLAEKLRPLYEDKEFTFANRGVTGNRIADIAARLDECLAEKADVVVLLAGVNDVWHKYTDGADFDAQKFAECYAAVAEKIKASGAKLVIAEPFLLDVPDKKRMRREFNEVVAAVKAAAQKYADAYIALDEIFAGVSQAVSVSAYSPDGIHPTHRAARLIADNLIKKIRPFID</sequence>
<evidence type="ECO:0000313" key="3">
    <source>
        <dbReference type="Proteomes" id="UP000824132"/>
    </source>
</evidence>
<protein>
    <recommendedName>
        <fullName evidence="1">SGNH hydrolase-type esterase domain-containing protein</fullName>
    </recommendedName>
</protein>
<evidence type="ECO:0000313" key="2">
    <source>
        <dbReference type="EMBL" id="HIZ03270.1"/>
    </source>
</evidence>
<evidence type="ECO:0000259" key="1">
    <source>
        <dbReference type="Pfam" id="PF13472"/>
    </source>
</evidence>
<dbReference type="InterPro" id="IPR013830">
    <property type="entry name" value="SGNH_hydro"/>
</dbReference>
<accession>A0A9D2IC23</accession>
<proteinExistence type="predicted"/>
<dbReference type="PROSITE" id="PS01098">
    <property type="entry name" value="LIPASE_GDSL_SER"/>
    <property type="match status" value="1"/>
</dbReference>
<feature type="domain" description="SGNH hydrolase-type esterase" evidence="1">
    <location>
        <begin position="5"/>
        <end position="186"/>
    </location>
</feature>
<dbReference type="Pfam" id="PF13472">
    <property type="entry name" value="Lipase_GDSL_2"/>
    <property type="match status" value="1"/>
</dbReference>
<dbReference type="GO" id="GO:0006629">
    <property type="term" value="P:lipid metabolic process"/>
    <property type="evidence" value="ECO:0007669"/>
    <property type="project" value="InterPro"/>
</dbReference>
<dbReference type="AlphaFoldDB" id="A0A9D2IC23"/>
<reference evidence="2" key="2">
    <citation type="submission" date="2021-04" db="EMBL/GenBank/DDBJ databases">
        <authorList>
            <person name="Gilroy R."/>
        </authorList>
    </citation>
    <scope>NUCLEOTIDE SEQUENCE</scope>
    <source>
        <strain evidence="2">CHK187-5294</strain>
    </source>
</reference>
<organism evidence="2 3">
    <name type="scientific">Candidatus Borkfalkia avistercoris</name>
    <dbReference type="NCBI Taxonomy" id="2838504"/>
    <lineage>
        <taxon>Bacteria</taxon>
        <taxon>Bacillati</taxon>
        <taxon>Bacillota</taxon>
        <taxon>Clostridia</taxon>
        <taxon>Christensenellales</taxon>
        <taxon>Christensenellaceae</taxon>
        <taxon>Candidatus Borkfalkia</taxon>
    </lineage>
</organism>
<reference evidence="2" key="1">
    <citation type="journal article" date="2021" name="PeerJ">
        <title>Extensive microbial diversity within the chicken gut microbiome revealed by metagenomics and culture.</title>
        <authorList>
            <person name="Gilroy R."/>
            <person name="Ravi A."/>
            <person name="Getino M."/>
            <person name="Pursley I."/>
            <person name="Horton D.L."/>
            <person name="Alikhan N.F."/>
            <person name="Baker D."/>
            <person name="Gharbi K."/>
            <person name="Hall N."/>
            <person name="Watson M."/>
            <person name="Adriaenssens E.M."/>
            <person name="Foster-Nyarko E."/>
            <person name="Jarju S."/>
            <person name="Secka A."/>
            <person name="Antonio M."/>
            <person name="Oren A."/>
            <person name="Chaudhuri R.R."/>
            <person name="La Ragione R."/>
            <person name="Hildebrand F."/>
            <person name="Pallen M.J."/>
        </authorList>
    </citation>
    <scope>NUCLEOTIDE SEQUENCE</scope>
    <source>
        <strain evidence="2">CHK187-5294</strain>
    </source>
</reference>
<dbReference type="PANTHER" id="PTHR30383">
    <property type="entry name" value="THIOESTERASE 1/PROTEASE 1/LYSOPHOSPHOLIPASE L1"/>
    <property type="match status" value="1"/>
</dbReference>
<dbReference type="Gene3D" id="3.40.50.1110">
    <property type="entry name" value="SGNH hydrolase"/>
    <property type="match status" value="1"/>
</dbReference>
<dbReference type="InterPro" id="IPR008265">
    <property type="entry name" value="Lipase_GDSL_AS"/>
</dbReference>
<dbReference type="InterPro" id="IPR036514">
    <property type="entry name" value="SGNH_hydro_sf"/>
</dbReference>
<gene>
    <name evidence="2" type="ORF">H9727_03190</name>
</gene>
<dbReference type="Proteomes" id="UP000824132">
    <property type="component" value="Unassembled WGS sequence"/>
</dbReference>
<dbReference type="InterPro" id="IPR051532">
    <property type="entry name" value="Ester_Hydrolysis_Enzymes"/>
</dbReference>
<dbReference type="SUPFAM" id="SSF52266">
    <property type="entry name" value="SGNH hydrolase"/>
    <property type="match status" value="1"/>
</dbReference>
<dbReference type="PANTHER" id="PTHR30383:SF5">
    <property type="entry name" value="SGNH HYDROLASE-TYPE ESTERASE DOMAIN-CONTAINING PROTEIN"/>
    <property type="match status" value="1"/>
</dbReference>